<dbReference type="GO" id="GO:0008835">
    <property type="term" value="F:diaminohydroxyphosphoribosylaminopyrimidine deaminase activity"/>
    <property type="evidence" value="ECO:0007669"/>
    <property type="project" value="InterPro"/>
</dbReference>
<dbReference type="InterPro" id="IPR016193">
    <property type="entry name" value="Cytidine_deaminase-like"/>
</dbReference>
<evidence type="ECO:0000256" key="10">
    <source>
        <dbReference type="ARBA" id="ARBA00022946"/>
    </source>
</evidence>
<keyword evidence="6" id="KW-0150">Chloroplast</keyword>
<evidence type="ECO:0000256" key="15">
    <source>
        <dbReference type="ARBA" id="ARBA00061459"/>
    </source>
</evidence>
<dbReference type="InterPro" id="IPR037238">
    <property type="entry name" value="YbiA-like_sf"/>
</dbReference>
<evidence type="ECO:0000256" key="4">
    <source>
        <dbReference type="ARBA" id="ARBA00004910"/>
    </source>
</evidence>
<dbReference type="GO" id="GO:0009507">
    <property type="term" value="C:chloroplast"/>
    <property type="evidence" value="ECO:0007669"/>
    <property type="project" value="UniProtKB-SubCell"/>
</dbReference>
<dbReference type="EC" id="1.1.1.193" evidence="5"/>
<dbReference type="OrthoDB" id="206452at2759"/>
<dbReference type="InterPro" id="IPR002125">
    <property type="entry name" value="CMP_dCMP_dom"/>
</dbReference>
<keyword evidence="11" id="KW-0560">Oxidoreductase</keyword>
<name>A0A811PHS4_9POAL</name>
<dbReference type="Gene3D" id="3.40.140.10">
    <property type="entry name" value="Cytidine Deaminase, domain 2"/>
    <property type="match status" value="1"/>
</dbReference>
<dbReference type="UniPathway" id="UPA00275">
    <property type="reaction ID" value="UER00402"/>
</dbReference>
<dbReference type="Gene3D" id="1.10.357.40">
    <property type="entry name" value="YbiA-like"/>
    <property type="match status" value="1"/>
</dbReference>
<comment type="pathway">
    <text evidence="4">Cofactor biosynthesis; riboflavin biosynthesis; 5-amino-6-(D-ribitylamino)uracil from GTP: step 3/4.</text>
</comment>
<dbReference type="GO" id="GO:0008703">
    <property type="term" value="F:5-amino-6-(5-phosphoribosylamino)uracil reductase activity"/>
    <property type="evidence" value="ECO:0007669"/>
    <property type="project" value="UniProtKB-EC"/>
</dbReference>
<keyword evidence="10" id="KW-0809">Transit peptide</keyword>
<dbReference type="FunFam" id="3.40.140.10:FF:000071">
    <property type="entry name" value="Riboflavin biosynthesis protein PYRR, chloroplastic"/>
    <property type="match status" value="1"/>
</dbReference>
<comment type="caution">
    <text evidence="18">The sequence shown here is derived from an EMBL/GenBank/DDBJ whole genome shotgun (WGS) entry which is preliminary data.</text>
</comment>
<keyword evidence="7" id="KW-0934">Plastid</keyword>
<dbReference type="SUPFAM" id="SSF53597">
    <property type="entry name" value="Dihydrofolate reductase-like"/>
    <property type="match status" value="1"/>
</dbReference>
<feature type="domain" description="CMP/dCMP-type deaminase" evidence="17">
    <location>
        <begin position="50"/>
        <end position="179"/>
    </location>
</feature>
<keyword evidence="8" id="KW-0378">Hydrolase</keyword>
<evidence type="ECO:0000256" key="8">
    <source>
        <dbReference type="ARBA" id="ARBA00022801"/>
    </source>
</evidence>
<dbReference type="NCBIfam" id="TIGR00326">
    <property type="entry name" value="eubact_ribD"/>
    <property type="match status" value="1"/>
</dbReference>
<dbReference type="InterPro" id="IPR050765">
    <property type="entry name" value="Riboflavin_Biosynth_HTPR"/>
</dbReference>
<dbReference type="InterPro" id="IPR024072">
    <property type="entry name" value="DHFR-like_dom_sf"/>
</dbReference>
<dbReference type="PROSITE" id="PS51747">
    <property type="entry name" value="CYT_DCMP_DEAMINASES_2"/>
    <property type="match status" value="1"/>
</dbReference>
<evidence type="ECO:0000256" key="7">
    <source>
        <dbReference type="ARBA" id="ARBA00022640"/>
    </source>
</evidence>
<dbReference type="Pfam" id="PF08719">
    <property type="entry name" value="NADAR"/>
    <property type="match status" value="1"/>
</dbReference>
<sequence length="549" mass="59722">MPPPQLLLGGAAPAPARATPSLLHLLLDTRHRVPTARAASSVLASHSSHANDALLLRRAADVADRSAGLTSPHPNFGCVIARPQLNTDSDESWVVGEGFLYAQGTSCAELLAAQEAGEHARGGTAYLNLEPGDCFGDNTAVGSLVQAGITRVVVGLRHPLKHLRGKAIQELRSEGIQVDIVAEDLQSKLFEEALKSCLTVNAPLLYRAAFHVPFSVLKYAMTADGKIAASSGHASWISGKASRGRVFELRGRSDAVIVGGNTVRFDDPRLTARHVKGHVPVRIVMSQSLNLPDKANLWNVNDAYTIVATQRAASAISASVIHKVYAFWAPKIIGGLNAPSPVGELGMNQMTQAINLIDVSYEQIDRDMLMSGFIEPIPDLSPVIPSVEEIPSVDPEVSPYEANIISFYKTWDIFGAFSNFSPHPIHMPDENGDYFTWPTVEHYYQAHKFVDVDNPQARDIVQEIKLAKSPEEAARIGRTRQKGFPELVRTDWETTKIDVMYRAIKCKFSTYPHLTNMLLSTAGSVLVEASPHDLFWGGGREGEGLNYLG</sequence>
<evidence type="ECO:0000313" key="18">
    <source>
        <dbReference type="EMBL" id="CAD6244671.1"/>
    </source>
</evidence>
<dbReference type="PANTHER" id="PTHR38011">
    <property type="entry name" value="DIHYDROFOLATE REDUCTASE FAMILY PROTEIN (AFU_ORTHOLOGUE AFUA_8G06820)"/>
    <property type="match status" value="1"/>
</dbReference>
<evidence type="ECO:0000256" key="2">
    <source>
        <dbReference type="ARBA" id="ARBA00000751"/>
    </source>
</evidence>
<reference evidence="18" key="1">
    <citation type="submission" date="2020-10" db="EMBL/GenBank/DDBJ databases">
        <authorList>
            <person name="Han B."/>
            <person name="Lu T."/>
            <person name="Zhao Q."/>
            <person name="Huang X."/>
            <person name="Zhao Y."/>
        </authorList>
    </citation>
    <scope>NUCLEOTIDE SEQUENCE</scope>
</reference>
<comment type="similarity">
    <text evidence="15">In the C-terminal section; belongs to the YbiA family.</text>
</comment>
<dbReference type="SUPFAM" id="SSF53927">
    <property type="entry name" value="Cytidine deaminase-like"/>
    <property type="match status" value="1"/>
</dbReference>
<evidence type="ECO:0000256" key="16">
    <source>
        <dbReference type="ARBA" id="ARBA00070438"/>
    </source>
</evidence>
<dbReference type="SUPFAM" id="SSF143990">
    <property type="entry name" value="YbiA-like"/>
    <property type="match status" value="1"/>
</dbReference>
<evidence type="ECO:0000259" key="17">
    <source>
        <dbReference type="PROSITE" id="PS51747"/>
    </source>
</evidence>
<dbReference type="Gene3D" id="3.40.430.10">
    <property type="entry name" value="Dihydrofolate Reductase, subunit A"/>
    <property type="match status" value="2"/>
</dbReference>
<comment type="subcellular location">
    <subcellularLocation>
        <location evidence="3">Plastid</location>
        <location evidence="3">Chloroplast</location>
    </subcellularLocation>
</comment>
<evidence type="ECO:0000256" key="14">
    <source>
        <dbReference type="ARBA" id="ARBA00049861"/>
    </source>
</evidence>
<evidence type="ECO:0000256" key="13">
    <source>
        <dbReference type="ARBA" id="ARBA00023295"/>
    </source>
</evidence>
<dbReference type="FunFam" id="1.10.357.40:FF:000001">
    <property type="entry name" value="Swarming motility protein ybiA"/>
    <property type="match status" value="1"/>
</dbReference>
<protein>
    <recommendedName>
        <fullName evidence="16">Riboflavin biosynthesis protein PYRR, chloroplastic</fullName>
        <ecNumber evidence="5">1.1.1.193</ecNumber>
    </recommendedName>
</protein>
<dbReference type="Pfam" id="PF01872">
    <property type="entry name" value="RibD_C"/>
    <property type="match status" value="1"/>
</dbReference>
<keyword evidence="13" id="KW-0326">Glycosidase</keyword>
<comment type="catalytic activity">
    <reaction evidence="1">
        <text>5-amino-6-(5-phospho-D-ribosylamino)uracil + H2O = 5,6-diaminouracil + D-ribose 5-phosphate</text>
        <dbReference type="Rhea" id="RHEA:55020"/>
        <dbReference type="ChEBI" id="CHEBI:15377"/>
        <dbReference type="ChEBI" id="CHEBI:46252"/>
        <dbReference type="ChEBI" id="CHEBI:58453"/>
        <dbReference type="ChEBI" id="CHEBI:78346"/>
    </reaction>
</comment>
<comment type="catalytic activity">
    <reaction evidence="2">
        <text>2,5-diamino-6-hydroxy-4-(5-phosphoribosylamino)-pyrimidine + H2O = 2,5,6-triamino-4-hydroxypyrimidine + D-ribose 5-phosphate</text>
        <dbReference type="Rhea" id="RHEA:23436"/>
        <dbReference type="ChEBI" id="CHEBI:15377"/>
        <dbReference type="ChEBI" id="CHEBI:58614"/>
        <dbReference type="ChEBI" id="CHEBI:78346"/>
        <dbReference type="ChEBI" id="CHEBI:137796"/>
    </reaction>
</comment>
<comment type="catalytic activity">
    <reaction evidence="14">
        <text>5-amino-6-(5-phospho-D-ribitylamino)uracil + NADP(+) = 5-amino-6-(5-phospho-D-ribosylamino)uracil + NADPH + H(+)</text>
        <dbReference type="Rhea" id="RHEA:17845"/>
        <dbReference type="ChEBI" id="CHEBI:15378"/>
        <dbReference type="ChEBI" id="CHEBI:57783"/>
        <dbReference type="ChEBI" id="CHEBI:58349"/>
        <dbReference type="ChEBI" id="CHEBI:58421"/>
        <dbReference type="ChEBI" id="CHEBI:58453"/>
        <dbReference type="EC" id="1.1.1.193"/>
    </reaction>
</comment>
<dbReference type="InterPro" id="IPR012816">
    <property type="entry name" value="NADAR"/>
</dbReference>
<dbReference type="InterPro" id="IPR002734">
    <property type="entry name" value="RibDG_C"/>
</dbReference>
<evidence type="ECO:0000256" key="11">
    <source>
        <dbReference type="ARBA" id="ARBA00023002"/>
    </source>
</evidence>
<keyword evidence="12" id="KW-0511">Multifunctional enzyme</keyword>
<evidence type="ECO:0000256" key="1">
    <source>
        <dbReference type="ARBA" id="ARBA00000022"/>
    </source>
</evidence>
<keyword evidence="19" id="KW-1185">Reference proteome</keyword>
<dbReference type="NCBIfam" id="TIGR02464">
    <property type="entry name" value="ribofla_fusion"/>
    <property type="match status" value="1"/>
</dbReference>
<evidence type="ECO:0000256" key="6">
    <source>
        <dbReference type="ARBA" id="ARBA00022528"/>
    </source>
</evidence>
<dbReference type="InterPro" id="IPR004794">
    <property type="entry name" value="Eubact_RibD"/>
</dbReference>
<dbReference type="EMBL" id="CAJGYO010000007">
    <property type="protein sequence ID" value="CAD6244671.1"/>
    <property type="molecule type" value="Genomic_DNA"/>
</dbReference>
<dbReference type="GO" id="GO:0016799">
    <property type="term" value="F:hydrolase activity, hydrolyzing N-glycosyl compounds"/>
    <property type="evidence" value="ECO:0007669"/>
    <property type="project" value="UniProtKB-ARBA"/>
</dbReference>
<proteinExistence type="inferred from homology"/>
<accession>A0A811PHS4</accession>
<gene>
    <name evidence="18" type="ORF">NCGR_LOCUS29283</name>
</gene>
<keyword evidence="9" id="KW-0521">NADP</keyword>
<evidence type="ECO:0000256" key="9">
    <source>
        <dbReference type="ARBA" id="ARBA00022857"/>
    </source>
</evidence>
<dbReference type="AlphaFoldDB" id="A0A811PHS4"/>
<dbReference type="GO" id="GO:1901135">
    <property type="term" value="P:carbohydrate derivative metabolic process"/>
    <property type="evidence" value="ECO:0007669"/>
    <property type="project" value="UniProtKB-ARBA"/>
</dbReference>
<evidence type="ECO:0000256" key="5">
    <source>
        <dbReference type="ARBA" id="ARBA00013173"/>
    </source>
</evidence>
<dbReference type="Proteomes" id="UP000604825">
    <property type="component" value="Unassembled WGS sequence"/>
</dbReference>
<dbReference type="CDD" id="cd15457">
    <property type="entry name" value="NADAR"/>
    <property type="match status" value="1"/>
</dbReference>
<evidence type="ECO:0000256" key="12">
    <source>
        <dbReference type="ARBA" id="ARBA00023268"/>
    </source>
</evidence>
<dbReference type="PANTHER" id="PTHR38011:SF7">
    <property type="entry name" value="2,5-DIAMINO-6-RIBOSYLAMINO-4(3H)-PYRIMIDINONE 5'-PHOSPHATE REDUCTASE"/>
    <property type="match status" value="1"/>
</dbReference>
<dbReference type="GO" id="GO:0009231">
    <property type="term" value="P:riboflavin biosynthetic process"/>
    <property type="evidence" value="ECO:0007669"/>
    <property type="project" value="UniProtKB-UniPathway"/>
</dbReference>
<evidence type="ECO:0000256" key="3">
    <source>
        <dbReference type="ARBA" id="ARBA00004229"/>
    </source>
</evidence>
<organism evidence="18 19">
    <name type="scientific">Miscanthus lutarioriparius</name>
    <dbReference type="NCBI Taxonomy" id="422564"/>
    <lineage>
        <taxon>Eukaryota</taxon>
        <taxon>Viridiplantae</taxon>
        <taxon>Streptophyta</taxon>
        <taxon>Embryophyta</taxon>
        <taxon>Tracheophyta</taxon>
        <taxon>Spermatophyta</taxon>
        <taxon>Magnoliopsida</taxon>
        <taxon>Liliopsida</taxon>
        <taxon>Poales</taxon>
        <taxon>Poaceae</taxon>
        <taxon>PACMAD clade</taxon>
        <taxon>Panicoideae</taxon>
        <taxon>Andropogonodae</taxon>
        <taxon>Andropogoneae</taxon>
        <taxon>Saccharinae</taxon>
        <taxon>Miscanthus</taxon>
    </lineage>
</organism>
<evidence type="ECO:0000313" key="19">
    <source>
        <dbReference type="Proteomes" id="UP000604825"/>
    </source>
</evidence>